<dbReference type="AlphaFoldDB" id="A0A6N8U3Y8"/>
<dbReference type="EMBL" id="WUUK01000002">
    <property type="protein sequence ID" value="MXQ50941.1"/>
    <property type="molecule type" value="Genomic_DNA"/>
</dbReference>
<evidence type="ECO:0000313" key="2">
    <source>
        <dbReference type="Proteomes" id="UP000436284"/>
    </source>
</evidence>
<name>A0A6N8U3Y8_9STAP</name>
<comment type="caution">
    <text evidence="1">The sequence shown here is derived from an EMBL/GenBank/DDBJ whole genome shotgun (WGS) entry which is preliminary data.</text>
</comment>
<proteinExistence type="predicted"/>
<dbReference type="OrthoDB" id="7335480at2"/>
<dbReference type="InterPro" id="IPR029058">
    <property type="entry name" value="AB_hydrolase_fold"/>
</dbReference>
<dbReference type="SUPFAM" id="SSF53474">
    <property type="entry name" value="alpha/beta-Hydrolases"/>
    <property type="match status" value="1"/>
</dbReference>
<dbReference type="RefSeq" id="WP_160654499.1">
    <property type="nucleotide sequence ID" value="NZ_JBHRWU010000001.1"/>
</dbReference>
<protein>
    <submittedName>
        <fullName evidence="1">Uncharacterized protein</fullName>
    </submittedName>
</protein>
<reference evidence="1 2" key="1">
    <citation type="submission" date="2019-12" db="EMBL/GenBank/DDBJ databases">
        <title>Salinicoccus cyprini sp. nov., isolated from gastro-intestinal tract of mirror carp, Cyprinus carpio var. specularis, collected from Gobind Sagar Reservoir, Himachal Pradesh, India.</title>
        <authorList>
            <person name="Talwar C."/>
            <person name="Singh A.K."/>
            <person name="Lal R."/>
            <person name="Negi R.K."/>
        </authorList>
    </citation>
    <scope>NUCLEOTIDE SEQUENCE [LARGE SCALE GENOMIC DNA]</scope>
    <source>
        <strain evidence="1 2">J-82</strain>
    </source>
</reference>
<accession>A0A6N8U3Y8</accession>
<organism evidence="1 2">
    <name type="scientific">Salinicoccus hispanicus</name>
    <dbReference type="NCBI Taxonomy" id="157225"/>
    <lineage>
        <taxon>Bacteria</taxon>
        <taxon>Bacillati</taxon>
        <taxon>Bacillota</taxon>
        <taxon>Bacilli</taxon>
        <taxon>Bacillales</taxon>
        <taxon>Staphylococcaceae</taxon>
        <taxon>Salinicoccus</taxon>
    </lineage>
</organism>
<dbReference type="InterPro" id="IPR022267">
    <property type="entry name" value="Asp2"/>
</dbReference>
<gene>
    <name evidence="1" type="ORF">GQ671_06620</name>
</gene>
<dbReference type="Proteomes" id="UP000436284">
    <property type="component" value="Unassembled WGS sequence"/>
</dbReference>
<sequence>MLDKFKNDIKKHEHYYRGKNHRIDYLQYNQADSNHLIVVLSGFNGKETHGAPAKYNYMRTLNDIHINKLFIKDSVDNVPVYYMGTEGSTSYLDDVCALIEEKLEEMKVAKEQLIISGSSKGGTGALLIGLTLGAGHIIAGASQLNVGTYLSTLNEKLKEMLFTQIIGHNNADAPEILDRKFRERLLVKETRSQFYFHGGNRDLHYSQHMVPMLRHFDAHGILYELDLRGYEGHENVKYYFPDYFERTVKGITARTFIERPKVTARGEETEIDVKINNTTDNTDWAIYVYKKDKKIVKIMYNTDRKHTVPVRYEDIRSVKVFLRVNGEKKQVEDYIL</sequence>
<keyword evidence="2" id="KW-1185">Reference proteome</keyword>
<dbReference type="Gene3D" id="3.40.50.1820">
    <property type="entry name" value="alpha/beta hydrolase"/>
    <property type="match status" value="1"/>
</dbReference>
<dbReference type="GO" id="GO:0015031">
    <property type="term" value="P:protein transport"/>
    <property type="evidence" value="ECO:0007669"/>
    <property type="project" value="InterPro"/>
</dbReference>
<evidence type="ECO:0000313" key="1">
    <source>
        <dbReference type="EMBL" id="MXQ50941.1"/>
    </source>
</evidence>
<dbReference type="Pfam" id="PF16929">
    <property type="entry name" value="Asp2"/>
    <property type="match status" value="1"/>
</dbReference>